<dbReference type="InterPro" id="IPR037420">
    <property type="entry name" value="AmpR_PBP2"/>
</dbReference>
<feature type="domain" description="HTH lysR-type" evidence="6">
    <location>
        <begin position="5"/>
        <end position="62"/>
    </location>
</feature>
<evidence type="ECO:0000313" key="8">
    <source>
        <dbReference type="Proteomes" id="UP000198866"/>
    </source>
</evidence>
<gene>
    <name evidence="7" type="ORF">SAMN05192539_103923</name>
</gene>
<keyword evidence="5" id="KW-0804">Transcription</keyword>
<evidence type="ECO:0000256" key="2">
    <source>
        <dbReference type="ARBA" id="ARBA00023015"/>
    </source>
</evidence>
<dbReference type="InterPro" id="IPR058163">
    <property type="entry name" value="LysR-type_TF_proteobact-type"/>
</dbReference>
<dbReference type="Pfam" id="PF03466">
    <property type="entry name" value="LysR_substrate"/>
    <property type="match status" value="1"/>
</dbReference>
<evidence type="ECO:0000256" key="5">
    <source>
        <dbReference type="ARBA" id="ARBA00023163"/>
    </source>
</evidence>
<evidence type="ECO:0000259" key="6">
    <source>
        <dbReference type="PROSITE" id="PS50931"/>
    </source>
</evidence>
<dbReference type="Gene3D" id="3.40.190.10">
    <property type="entry name" value="Periplasmic binding protein-like II"/>
    <property type="match status" value="2"/>
</dbReference>
<dbReference type="NCBIfam" id="NF008352">
    <property type="entry name" value="PRK11139.1"/>
    <property type="match status" value="1"/>
</dbReference>
<protein>
    <submittedName>
        <fullName evidence="7">Transcriptional regulator, LysR family</fullName>
    </submittedName>
</protein>
<dbReference type="Pfam" id="PF00126">
    <property type="entry name" value="HTH_1"/>
    <property type="match status" value="1"/>
</dbReference>
<dbReference type="PANTHER" id="PTHR30537">
    <property type="entry name" value="HTH-TYPE TRANSCRIPTIONAL REGULATOR"/>
    <property type="match status" value="1"/>
</dbReference>
<dbReference type="GO" id="GO:0006351">
    <property type="term" value="P:DNA-templated transcription"/>
    <property type="evidence" value="ECO:0007669"/>
    <property type="project" value="TreeGrafter"/>
</dbReference>
<keyword evidence="2" id="KW-0805">Transcription regulation</keyword>
<sequence length="317" mass="34710">MRPYLPLNALRAFESSARHLSFTRAALELNVTQAAVSQQVRMLEERLGATLFKRLPRGLAITDEGLALRPVLSDAFDRIEAVLRQFEGGHFHEVLTVGAVGTFALGWLMPRLKSFHDAHPFVELRMMTNNNLVDLAAEGLDFAIRFGDGTWPGSRALKLFDAPLSVLCAPEIAQRLRAPADLAGEKLLRSYRADDWSNWFAAAGLAPRPVRGPVFDSSRLMVEAAMQGAGVALAPASMFEHDLSMGRLVRPFDIDVHAGSYWLTWQKGKPATPAMRAFNQWIVQAAGEASRPPDDGFAQIEAALDAAAQKPRLGDAP</sequence>
<dbReference type="Gene3D" id="1.10.10.10">
    <property type="entry name" value="Winged helix-like DNA-binding domain superfamily/Winged helix DNA-binding domain"/>
    <property type="match status" value="1"/>
</dbReference>
<dbReference type="GO" id="GO:0003700">
    <property type="term" value="F:DNA-binding transcription factor activity"/>
    <property type="evidence" value="ECO:0007669"/>
    <property type="project" value="InterPro"/>
</dbReference>
<organism evidence="7 8">
    <name type="scientific">Paraburkholderia diazotrophica</name>
    <dbReference type="NCBI Taxonomy" id="667676"/>
    <lineage>
        <taxon>Bacteria</taxon>
        <taxon>Pseudomonadati</taxon>
        <taxon>Pseudomonadota</taxon>
        <taxon>Betaproteobacteria</taxon>
        <taxon>Burkholderiales</taxon>
        <taxon>Burkholderiaceae</taxon>
        <taxon>Paraburkholderia</taxon>
    </lineage>
</organism>
<comment type="similarity">
    <text evidence="1">Belongs to the LysR transcriptional regulatory family.</text>
</comment>
<dbReference type="AlphaFoldDB" id="A0A1H7E1B3"/>
<dbReference type="PRINTS" id="PR00039">
    <property type="entry name" value="HTHLYSR"/>
</dbReference>
<proteinExistence type="inferred from homology"/>
<dbReference type="InterPro" id="IPR000847">
    <property type="entry name" value="LysR_HTH_N"/>
</dbReference>
<dbReference type="PANTHER" id="PTHR30537:SF70">
    <property type="entry name" value="HTH-TYPE TRANSCRIPTIONAL ACTIVATOR AMPR"/>
    <property type="match status" value="1"/>
</dbReference>
<reference evidence="8" key="1">
    <citation type="submission" date="2016-10" db="EMBL/GenBank/DDBJ databases">
        <authorList>
            <person name="Varghese N."/>
            <person name="Submissions S."/>
        </authorList>
    </citation>
    <scope>NUCLEOTIDE SEQUENCE [LARGE SCALE GENOMIC DNA]</scope>
    <source>
        <strain evidence="8">LMG 26031</strain>
    </source>
</reference>
<dbReference type="SUPFAM" id="SSF53850">
    <property type="entry name" value="Periplasmic binding protein-like II"/>
    <property type="match status" value="1"/>
</dbReference>
<accession>A0A1H7E1B3</accession>
<dbReference type="InterPro" id="IPR036388">
    <property type="entry name" value="WH-like_DNA-bd_sf"/>
</dbReference>
<dbReference type="SUPFAM" id="SSF46785">
    <property type="entry name" value="Winged helix' DNA-binding domain"/>
    <property type="match status" value="1"/>
</dbReference>
<evidence type="ECO:0000256" key="3">
    <source>
        <dbReference type="ARBA" id="ARBA00023125"/>
    </source>
</evidence>
<dbReference type="InterPro" id="IPR005119">
    <property type="entry name" value="LysR_subst-bd"/>
</dbReference>
<dbReference type="InterPro" id="IPR036390">
    <property type="entry name" value="WH_DNA-bd_sf"/>
</dbReference>
<evidence type="ECO:0000256" key="4">
    <source>
        <dbReference type="ARBA" id="ARBA00023159"/>
    </source>
</evidence>
<keyword evidence="4" id="KW-0010">Activator</keyword>
<dbReference type="Proteomes" id="UP000198866">
    <property type="component" value="Unassembled WGS sequence"/>
</dbReference>
<dbReference type="GO" id="GO:0043565">
    <property type="term" value="F:sequence-specific DNA binding"/>
    <property type="evidence" value="ECO:0007669"/>
    <property type="project" value="TreeGrafter"/>
</dbReference>
<evidence type="ECO:0000256" key="1">
    <source>
        <dbReference type="ARBA" id="ARBA00009437"/>
    </source>
</evidence>
<dbReference type="PROSITE" id="PS50931">
    <property type="entry name" value="HTH_LYSR"/>
    <property type="match status" value="1"/>
</dbReference>
<dbReference type="RefSeq" id="WP_281248574.1">
    <property type="nucleotide sequence ID" value="NZ_FNYE01000039.1"/>
</dbReference>
<evidence type="ECO:0000313" key="7">
    <source>
        <dbReference type="EMBL" id="SEK07648.1"/>
    </source>
</evidence>
<dbReference type="FunFam" id="1.10.10.10:FF:000038">
    <property type="entry name" value="Glycine cleavage system transcriptional activator"/>
    <property type="match status" value="1"/>
</dbReference>
<dbReference type="CDD" id="cd08484">
    <property type="entry name" value="PBP2_LTTR_beta_lactamase"/>
    <property type="match status" value="1"/>
</dbReference>
<name>A0A1H7E1B3_9BURK</name>
<keyword evidence="8" id="KW-1185">Reference proteome</keyword>
<dbReference type="EMBL" id="FNYE01000039">
    <property type="protein sequence ID" value="SEK07648.1"/>
    <property type="molecule type" value="Genomic_DNA"/>
</dbReference>
<keyword evidence="3" id="KW-0238">DNA-binding</keyword>
<dbReference type="STRING" id="667676.SAMN05192539_103923"/>